<accession>A0A1I4D028</accession>
<gene>
    <name evidence="2" type="ORF">SAMN05444581_1346</name>
</gene>
<dbReference type="Proteomes" id="UP000198755">
    <property type="component" value="Unassembled WGS sequence"/>
</dbReference>
<dbReference type="InterPro" id="IPR024445">
    <property type="entry name" value="Tnp_ISXO2-like"/>
</dbReference>
<proteinExistence type="predicted"/>
<sequence>MSGKQPKPVHQMSVSEFEKMFPNEDACCAYLVERRWPDGVRCPRCGAENPHKNPTRPWSWQCYQCAPASSYRFSHLAGTIFENTNKPLREWYRVIHLMLTSKKGISALQVMRYMGFGSYKTAWEMCHKIRTALVEDVKQLGGIVEVDETFVGGLAKNRHIDKRGKGGGTGGIGSGKTPVVGAVKRKGNVIARVVENVTSATLEAFVHEAVSNKVSLLCTDQWGGYKKLGKEYPHGVVDHSKGQYVVGSIHTQTIEGFWSIFKRGIVGSFHKVSRKYMHLYVAEFQFRYNNRSNTDIFGQAIKGC</sequence>
<dbReference type="OrthoDB" id="271821at2"/>
<dbReference type="EMBL" id="FOSN01000034">
    <property type="protein sequence ID" value="SFK86882.1"/>
    <property type="molecule type" value="Genomic_DNA"/>
</dbReference>
<feature type="domain" description="ISXO2-like transposase" evidence="1">
    <location>
        <begin position="139"/>
        <end position="289"/>
    </location>
</feature>
<evidence type="ECO:0000313" key="3">
    <source>
        <dbReference type="Proteomes" id="UP000198755"/>
    </source>
</evidence>
<dbReference type="InterPro" id="IPR053164">
    <property type="entry name" value="IS1016-like_transposase"/>
</dbReference>
<dbReference type="Pfam" id="PF12762">
    <property type="entry name" value="DDE_Tnp_IS1595"/>
    <property type="match status" value="1"/>
</dbReference>
<organism evidence="2 3">
    <name type="scientific">Methylocapsa palsarum</name>
    <dbReference type="NCBI Taxonomy" id="1612308"/>
    <lineage>
        <taxon>Bacteria</taxon>
        <taxon>Pseudomonadati</taxon>
        <taxon>Pseudomonadota</taxon>
        <taxon>Alphaproteobacteria</taxon>
        <taxon>Hyphomicrobiales</taxon>
        <taxon>Beijerinckiaceae</taxon>
        <taxon>Methylocapsa</taxon>
    </lineage>
</organism>
<dbReference type="AlphaFoldDB" id="A0A1I4D028"/>
<dbReference type="InterPro" id="IPR024442">
    <property type="entry name" value="Transposase_Zn_ribbon"/>
</dbReference>
<reference evidence="2 3" key="1">
    <citation type="submission" date="2016-10" db="EMBL/GenBank/DDBJ databases">
        <authorList>
            <person name="de Groot N.N."/>
        </authorList>
    </citation>
    <scope>NUCLEOTIDE SEQUENCE [LARGE SCALE GENOMIC DNA]</scope>
    <source>
        <strain evidence="2 3">NE2</strain>
    </source>
</reference>
<dbReference type="RefSeq" id="WP_091686611.1">
    <property type="nucleotide sequence ID" value="NZ_FOSN01000034.1"/>
</dbReference>
<dbReference type="SMART" id="SM01126">
    <property type="entry name" value="DDE_Tnp_IS1595"/>
    <property type="match status" value="1"/>
</dbReference>
<keyword evidence="3" id="KW-1185">Reference proteome</keyword>
<evidence type="ECO:0000259" key="1">
    <source>
        <dbReference type="SMART" id="SM01126"/>
    </source>
</evidence>
<dbReference type="PANTHER" id="PTHR47163">
    <property type="entry name" value="DDE_TNP_IS1595 DOMAIN-CONTAINING PROTEIN"/>
    <property type="match status" value="1"/>
</dbReference>
<name>A0A1I4D028_9HYPH</name>
<dbReference type="NCBIfam" id="NF033547">
    <property type="entry name" value="transpos_IS1595"/>
    <property type="match status" value="1"/>
</dbReference>
<dbReference type="STRING" id="1612308.SAMN05444581_1346"/>
<dbReference type="Pfam" id="PF12760">
    <property type="entry name" value="Zn_ribbon_IS1595"/>
    <property type="match status" value="1"/>
</dbReference>
<protein>
    <submittedName>
        <fullName evidence="2">Transposase zinc-ribbon domain-containing protein</fullName>
    </submittedName>
</protein>
<dbReference type="PANTHER" id="PTHR47163:SF2">
    <property type="entry name" value="SI:DKEY-17M8.2"/>
    <property type="match status" value="1"/>
</dbReference>
<evidence type="ECO:0000313" key="2">
    <source>
        <dbReference type="EMBL" id="SFK86882.1"/>
    </source>
</evidence>